<dbReference type="Proteomes" id="UP001177021">
    <property type="component" value="Unassembled WGS sequence"/>
</dbReference>
<reference evidence="1" key="1">
    <citation type="submission" date="2023-10" db="EMBL/GenBank/DDBJ databases">
        <authorList>
            <person name="Rodriguez Cubillos JULIANA M."/>
            <person name="De Vega J."/>
        </authorList>
    </citation>
    <scope>NUCLEOTIDE SEQUENCE</scope>
</reference>
<keyword evidence="2" id="KW-1185">Reference proteome</keyword>
<dbReference type="EMBL" id="CASHSV030000109">
    <property type="protein sequence ID" value="CAJ2649496.1"/>
    <property type="molecule type" value="Genomic_DNA"/>
</dbReference>
<comment type="caution">
    <text evidence="1">The sequence shown here is derived from an EMBL/GenBank/DDBJ whole genome shotgun (WGS) entry which is preliminary data.</text>
</comment>
<evidence type="ECO:0000313" key="1">
    <source>
        <dbReference type="EMBL" id="CAJ2649496.1"/>
    </source>
</evidence>
<evidence type="ECO:0000313" key="2">
    <source>
        <dbReference type="Proteomes" id="UP001177021"/>
    </source>
</evidence>
<organism evidence="1 2">
    <name type="scientific">Trifolium pratense</name>
    <name type="common">Red clover</name>
    <dbReference type="NCBI Taxonomy" id="57577"/>
    <lineage>
        <taxon>Eukaryota</taxon>
        <taxon>Viridiplantae</taxon>
        <taxon>Streptophyta</taxon>
        <taxon>Embryophyta</taxon>
        <taxon>Tracheophyta</taxon>
        <taxon>Spermatophyta</taxon>
        <taxon>Magnoliopsida</taxon>
        <taxon>eudicotyledons</taxon>
        <taxon>Gunneridae</taxon>
        <taxon>Pentapetalae</taxon>
        <taxon>rosids</taxon>
        <taxon>fabids</taxon>
        <taxon>Fabales</taxon>
        <taxon>Fabaceae</taxon>
        <taxon>Papilionoideae</taxon>
        <taxon>50 kb inversion clade</taxon>
        <taxon>NPAAA clade</taxon>
        <taxon>Hologalegina</taxon>
        <taxon>IRL clade</taxon>
        <taxon>Trifolieae</taxon>
        <taxon>Trifolium</taxon>
    </lineage>
</organism>
<name>A0ACB0JXA3_TRIPR</name>
<gene>
    <name evidence="1" type="ORF">MILVUS5_LOCUS17584</name>
</gene>
<proteinExistence type="predicted"/>
<accession>A0ACB0JXA3</accession>
<protein>
    <submittedName>
        <fullName evidence="1">Uncharacterized protein</fullName>
    </submittedName>
</protein>
<sequence>MFSLKKKQGGSPESVETSRDLHTMFLAMLDARAIFIKLADRLHNMMTLYALSVAKQQRFAKETLQIFVSLANRLGISN</sequence>